<protein>
    <submittedName>
        <fullName evidence="2">Uncharacterized protein</fullName>
    </submittedName>
</protein>
<dbReference type="EMBL" id="KL198024">
    <property type="protein sequence ID" value="KDQ17223.1"/>
    <property type="molecule type" value="Genomic_DNA"/>
</dbReference>
<evidence type="ECO:0000313" key="3">
    <source>
        <dbReference type="Proteomes" id="UP000027195"/>
    </source>
</evidence>
<keyword evidence="3" id="KW-1185">Reference proteome</keyword>
<feature type="non-terminal residue" evidence="2">
    <location>
        <position position="1"/>
    </location>
</feature>
<feature type="transmembrane region" description="Helical" evidence="1">
    <location>
        <begin position="89"/>
        <end position="114"/>
    </location>
</feature>
<proteinExistence type="predicted"/>
<dbReference type="OrthoDB" id="3239304at2759"/>
<dbReference type="STRING" id="930990.A0A067MN82"/>
<feature type="transmembrane region" description="Helical" evidence="1">
    <location>
        <begin position="7"/>
        <end position="40"/>
    </location>
</feature>
<keyword evidence="1" id="KW-1133">Transmembrane helix</keyword>
<name>A0A067MN82_BOTB1</name>
<dbReference type="Proteomes" id="UP000027195">
    <property type="component" value="Unassembled WGS sequence"/>
</dbReference>
<evidence type="ECO:0000256" key="1">
    <source>
        <dbReference type="SAM" id="Phobius"/>
    </source>
</evidence>
<feature type="transmembrane region" description="Helical" evidence="1">
    <location>
        <begin position="60"/>
        <end position="82"/>
    </location>
</feature>
<dbReference type="InParanoid" id="A0A067MN82"/>
<evidence type="ECO:0000313" key="2">
    <source>
        <dbReference type="EMBL" id="KDQ17223.1"/>
    </source>
</evidence>
<reference evidence="3" key="1">
    <citation type="journal article" date="2014" name="Proc. Natl. Acad. Sci. U.S.A.">
        <title>Extensive sampling of basidiomycete genomes demonstrates inadequacy of the white-rot/brown-rot paradigm for wood decay fungi.</title>
        <authorList>
            <person name="Riley R."/>
            <person name="Salamov A.A."/>
            <person name="Brown D.W."/>
            <person name="Nagy L.G."/>
            <person name="Floudas D."/>
            <person name="Held B.W."/>
            <person name="Levasseur A."/>
            <person name="Lombard V."/>
            <person name="Morin E."/>
            <person name="Otillar R."/>
            <person name="Lindquist E.A."/>
            <person name="Sun H."/>
            <person name="LaButti K.M."/>
            <person name="Schmutz J."/>
            <person name="Jabbour D."/>
            <person name="Luo H."/>
            <person name="Baker S.E."/>
            <person name="Pisabarro A.G."/>
            <person name="Walton J.D."/>
            <person name="Blanchette R.A."/>
            <person name="Henrissat B."/>
            <person name="Martin F."/>
            <person name="Cullen D."/>
            <person name="Hibbett D.S."/>
            <person name="Grigoriev I.V."/>
        </authorList>
    </citation>
    <scope>NUCLEOTIDE SEQUENCE [LARGE SCALE GENOMIC DNA]</scope>
    <source>
        <strain evidence="3">FD-172 SS1</strain>
    </source>
</reference>
<accession>A0A067MN82</accession>
<dbReference type="AlphaFoldDB" id="A0A067MN82"/>
<keyword evidence="1" id="KW-0812">Transmembrane</keyword>
<sequence length="215" mass="23610">MARSRDYFCCCCIPARFGVLVFSIFSLLGAGFVAGLLWYILVQDGRGDTADFDGTQKTTFIIVAIFYTIFALVSLFGFIGAVARKRTLVLIYSTIFWIHLILHEIAAAMVIYAITRRSDSGVAVCKNRIGSDNASLCEASTGTKIGATVFLAIHFLIHFYCCIIVARYVRQLTNEDAYSTRGAAKYAIVAPTGGSTSAKRHGVQTKITVRDYKLI</sequence>
<gene>
    <name evidence="2" type="ORF">BOTBODRAFT_64255</name>
</gene>
<keyword evidence="1" id="KW-0472">Membrane</keyword>
<dbReference type="HOGENOM" id="CLU_083659_0_0_1"/>
<feature type="transmembrane region" description="Helical" evidence="1">
    <location>
        <begin position="145"/>
        <end position="169"/>
    </location>
</feature>
<organism evidence="2 3">
    <name type="scientific">Botryobasidium botryosum (strain FD-172 SS1)</name>
    <dbReference type="NCBI Taxonomy" id="930990"/>
    <lineage>
        <taxon>Eukaryota</taxon>
        <taxon>Fungi</taxon>
        <taxon>Dikarya</taxon>
        <taxon>Basidiomycota</taxon>
        <taxon>Agaricomycotina</taxon>
        <taxon>Agaricomycetes</taxon>
        <taxon>Cantharellales</taxon>
        <taxon>Botryobasidiaceae</taxon>
        <taxon>Botryobasidium</taxon>
    </lineage>
</organism>